<evidence type="ECO:0000259" key="2">
    <source>
        <dbReference type="PROSITE" id="PS50196"/>
    </source>
</evidence>
<comment type="caution">
    <text evidence="3">The sequence shown here is derived from an EMBL/GenBank/DDBJ whole genome shotgun (WGS) entry which is preliminary data.</text>
</comment>
<feature type="compositionally biased region" description="Polar residues" evidence="1">
    <location>
        <begin position="11"/>
        <end position="21"/>
    </location>
</feature>
<dbReference type="Gene3D" id="2.30.29.30">
    <property type="entry name" value="Pleckstrin-homology domain (PH domain)/Phosphotyrosine-binding domain (PTB)"/>
    <property type="match status" value="1"/>
</dbReference>
<feature type="domain" description="RanBD1" evidence="2">
    <location>
        <begin position="34"/>
        <end position="172"/>
    </location>
</feature>
<feature type="region of interest" description="Disordered" evidence="1">
    <location>
        <begin position="1"/>
        <end position="43"/>
    </location>
</feature>
<dbReference type="SMART" id="SM00160">
    <property type="entry name" value="RanBD"/>
    <property type="match status" value="1"/>
</dbReference>
<dbReference type="InterPro" id="IPR000156">
    <property type="entry name" value="Ran_bind_dom"/>
</dbReference>
<dbReference type="PANTHER" id="PTHR23138">
    <property type="entry name" value="RAN BINDING PROTEIN"/>
    <property type="match status" value="1"/>
</dbReference>
<name>A0ABQ7HWR2_9MICR</name>
<dbReference type="PANTHER" id="PTHR23138:SF87">
    <property type="entry name" value="E3 SUMO-PROTEIN LIGASE RANBP2"/>
    <property type="match status" value="1"/>
</dbReference>
<gene>
    <name evidence="3" type="primary">YRB1</name>
    <name evidence="3" type="ORF">TCON_2186</name>
</gene>
<dbReference type="CDD" id="cd00835">
    <property type="entry name" value="RanBD_family"/>
    <property type="match status" value="1"/>
</dbReference>
<proteinExistence type="predicted"/>
<evidence type="ECO:0000313" key="4">
    <source>
        <dbReference type="Proteomes" id="UP001516464"/>
    </source>
</evidence>
<dbReference type="Pfam" id="PF00638">
    <property type="entry name" value="Ran_BP1"/>
    <property type="match status" value="1"/>
</dbReference>
<organism evidence="3 4">
    <name type="scientific">Astathelohania contejeani</name>
    <dbReference type="NCBI Taxonomy" id="164912"/>
    <lineage>
        <taxon>Eukaryota</taxon>
        <taxon>Fungi</taxon>
        <taxon>Fungi incertae sedis</taxon>
        <taxon>Microsporidia</taxon>
        <taxon>Astathelohaniidae</taxon>
        <taxon>Astathelohania</taxon>
    </lineage>
</organism>
<sequence length="182" mass="21233">MNSDDKPENKCTINSESTFDKSSIPIRESPFLKSPTSSNPTITQEEIPEERLGEVKFQGPCKLFRMSTKTNRLEQRGVGVIYICRTDENTMYRVVMVRDKIMKLGCNHYIEAWSDIRPHKTAENTWVWCTTCDKCDDVASEPNQTYVVKFKNNELSEKFKNEFEAALRKNNEYLNKKKTEKK</sequence>
<feature type="compositionally biased region" description="Polar residues" evidence="1">
    <location>
        <begin position="34"/>
        <end position="43"/>
    </location>
</feature>
<evidence type="ECO:0000256" key="1">
    <source>
        <dbReference type="SAM" id="MobiDB-lite"/>
    </source>
</evidence>
<reference evidence="3 4" key="1">
    <citation type="submission" date="2019-01" db="EMBL/GenBank/DDBJ databases">
        <title>Genomes sequencing and comparative genomics of infectious freshwater microsporidia, Cucumispora dikerogammari and Thelohania contejeani.</title>
        <authorList>
            <person name="Cormier A."/>
            <person name="Giraud I."/>
            <person name="Wattier R."/>
            <person name="Teixeira M."/>
            <person name="Grandjean F."/>
            <person name="Rigaud T."/>
            <person name="Cordaux R."/>
        </authorList>
    </citation>
    <scope>NUCLEOTIDE SEQUENCE [LARGE SCALE GENOMIC DNA]</scope>
    <source>
        <strain evidence="3">T1</strain>
        <tissue evidence="3">Spores</tissue>
    </source>
</reference>
<evidence type="ECO:0000313" key="3">
    <source>
        <dbReference type="EMBL" id="KAF7682594.1"/>
    </source>
</evidence>
<dbReference type="SUPFAM" id="SSF50729">
    <property type="entry name" value="PH domain-like"/>
    <property type="match status" value="1"/>
</dbReference>
<accession>A0ABQ7HWR2</accession>
<dbReference type="Proteomes" id="UP001516464">
    <property type="component" value="Unassembled WGS sequence"/>
</dbReference>
<protein>
    <submittedName>
        <fullName evidence="3">Ran-specific GTPase-activating protein 1</fullName>
    </submittedName>
</protein>
<dbReference type="EMBL" id="SBIQ01000216">
    <property type="protein sequence ID" value="KAF7682594.1"/>
    <property type="molecule type" value="Genomic_DNA"/>
</dbReference>
<dbReference type="InterPro" id="IPR045255">
    <property type="entry name" value="RanBP1-like"/>
</dbReference>
<dbReference type="InterPro" id="IPR011993">
    <property type="entry name" value="PH-like_dom_sf"/>
</dbReference>
<keyword evidence="4" id="KW-1185">Reference proteome</keyword>
<dbReference type="PROSITE" id="PS50196">
    <property type="entry name" value="RANBD1"/>
    <property type="match status" value="1"/>
</dbReference>